<dbReference type="InterPro" id="IPR011989">
    <property type="entry name" value="ARM-like"/>
</dbReference>
<dbReference type="Pfam" id="PF03083">
    <property type="entry name" value="MtN3_slv"/>
    <property type="match status" value="1"/>
</dbReference>
<proteinExistence type="predicted"/>
<evidence type="ECO:0000256" key="7">
    <source>
        <dbReference type="PROSITE-ProRule" id="PRU00259"/>
    </source>
</evidence>
<keyword evidence="8" id="KW-0812">Transmembrane</keyword>
<dbReference type="EC" id="2.3.2.27" evidence="3"/>
<evidence type="ECO:0000256" key="3">
    <source>
        <dbReference type="ARBA" id="ARBA00012483"/>
    </source>
</evidence>
<dbReference type="AlphaFoldDB" id="A0A445AUF8"/>
<dbReference type="Pfam" id="PF04564">
    <property type="entry name" value="U-box"/>
    <property type="match status" value="1"/>
</dbReference>
<dbReference type="EMBL" id="SDMP01000011">
    <property type="protein sequence ID" value="RYR30070.1"/>
    <property type="molecule type" value="Genomic_DNA"/>
</dbReference>
<dbReference type="Proteomes" id="UP000289738">
    <property type="component" value="Chromosome B01"/>
</dbReference>
<dbReference type="PROSITE" id="PS51698">
    <property type="entry name" value="U_BOX"/>
    <property type="match status" value="1"/>
</dbReference>
<evidence type="ECO:0000256" key="2">
    <source>
        <dbReference type="ARBA" id="ARBA00004906"/>
    </source>
</evidence>
<dbReference type="InterPro" id="IPR057623">
    <property type="entry name" value="PUB12-19-like_N"/>
</dbReference>
<keyword evidence="6" id="KW-0833">Ubl conjugation pathway</keyword>
<evidence type="ECO:0000313" key="10">
    <source>
        <dbReference type="EMBL" id="RYR30070.1"/>
    </source>
</evidence>
<dbReference type="InterPro" id="IPR000225">
    <property type="entry name" value="Armadillo"/>
</dbReference>
<gene>
    <name evidence="10" type="ORF">Ahy_B01g054894</name>
</gene>
<dbReference type="PANTHER" id="PTHR23315:SF116">
    <property type="entry name" value="RING-TYPE E3 UBIQUITIN TRANSFERASE"/>
    <property type="match status" value="1"/>
</dbReference>
<keyword evidence="5" id="KW-0677">Repeat</keyword>
<dbReference type="Pfam" id="PF25598">
    <property type="entry name" value="ARM_PUB"/>
    <property type="match status" value="1"/>
</dbReference>
<dbReference type="SUPFAM" id="SSF48371">
    <property type="entry name" value="ARM repeat"/>
    <property type="match status" value="1"/>
</dbReference>
<feature type="repeat" description="ARM" evidence="7">
    <location>
        <begin position="555"/>
        <end position="598"/>
    </location>
</feature>
<feature type="transmembrane region" description="Helical" evidence="8">
    <location>
        <begin position="802"/>
        <end position="825"/>
    </location>
</feature>
<evidence type="ECO:0000259" key="9">
    <source>
        <dbReference type="PROSITE" id="PS51698"/>
    </source>
</evidence>
<keyword evidence="8" id="KW-1133">Transmembrane helix</keyword>
<dbReference type="FunFam" id="1.25.10.10:FF:000485">
    <property type="entry name" value="RING-type E3 ubiquitin transferase"/>
    <property type="match status" value="1"/>
</dbReference>
<accession>A0A445AUF8</accession>
<dbReference type="Gene3D" id="1.25.10.10">
    <property type="entry name" value="Leucine-rich Repeat Variant"/>
    <property type="match status" value="1"/>
</dbReference>
<evidence type="ECO:0000256" key="6">
    <source>
        <dbReference type="ARBA" id="ARBA00022786"/>
    </source>
</evidence>
<sequence>MNHNNNNNLSHQRDRRVLSLPAVHPCEGISPATLISSLVTLSQNICNYQHSFFATQRRNAREAIRQVSIILFFLLEIQERSLPIPQSTVLSLSELHFTFQKIHFLLQDCVLEGARLLLLAKSNHVASLFRSLVCAVATSLDVLPLHEIEVSGEVRELVELLAKQARKAKMEHEPKDEHMSKSVHSILKQLEKGIEVDKNAFKEIIEYLEIKTWNESNREINLLEEEIALECSNCNEREHERDAPLLSSLLGLMSYCRVVIFETLEISNNREKSETRMSTEMITSVNPEDFRCPISLEMMTDPVTVSTGQTYDRASIKKWLKAGNTICPKTGENLSNTELVPNTTLKRLIQQFCNDNGISLSKSTNRNRDLANTILPGSAANAHAMQFVSWFLTRMLAFGTDKQKSKSAYEIRLLARSNLFNRACLIQVGTIPPLLDLLLCTDEKSTQENAISALMKLSKHATGPQHIMDSNGLKPILTVLKKGLSLEARQVAAATVFYLSSVREYRKVVGENPEVVPSLVELVNEGTTCGKRNAVVAIYGLVLVPRNQKRAIEAGVVHALVGVLGSSEKDELVAECLAVLAVLAENVEGANAILRASALSLITGMLQTASLRLGKEHCASILLSLCVNIGAEVVAVLAKDPSVMPLLYSLLTEGTSHAAKKARFLIKVLQDFSETRASGFKGSSVPQEPSLPVWPTFVQICKAKSVQDFKPDPYVVTVLNCAMWSFYGMPFVTKNNVLVLTINGFGFFLELFYTGIFLAFSPWGKRRQVIKDKSVKYMPFCLSLANFCNVVWTVYACLKWDLFILIPNALGALSGLVQLILYAVFYRSTNWDQESAIEV</sequence>
<dbReference type="InterPro" id="IPR045210">
    <property type="entry name" value="RING-Ubox_PUB"/>
</dbReference>
<dbReference type="InterPro" id="IPR004316">
    <property type="entry name" value="SWEET_rpt"/>
</dbReference>
<evidence type="ECO:0000256" key="5">
    <source>
        <dbReference type="ARBA" id="ARBA00022737"/>
    </source>
</evidence>
<dbReference type="PANTHER" id="PTHR23315">
    <property type="entry name" value="U BOX DOMAIN-CONTAINING"/>
    <property type="match status" value="1"/>
</dbReference>
<keyword evidence="4" id="KW-0808">Transferase</keyword>
<feature type="repeat" description="ARM" evidence="7">
    <location>
        <begin position="429"/>
        <end position="472"/>
    </location>
</feature>
<evidence type="ECO:0000313" key="11">
    <source>
        <dbReference type="Proteomes" id="UP000289738"/>
    </source>
</evidence>
<dbReference type="GO" id="GO:0061630">
    <property type="term" value="F:ubiquitin protein ligase activity"/>
    <property type="evidence" value="ECO:0007669"/>
    <property type="project" value="UniProtKB-EC"/>
</dbReference>
<comment type="catalytic activity">
    <reaction evidence="1">
        <text>S-ubiquitinyl-[E2 ubiquitin-conjugating enzyme]-L-cysteine + [acceptor protein]-L-lysine = [E2 ubiquitin-conjugating enzyme]-L-cysteine + N(6)-ubiquitinyl-[acceptor protein]-L-lysine.</text>
        <dbReference type="EC" id="2.3.2.27"/>
    </reaction>
</comment>
<dbReference type="SMART" id="SM00185">
    <property type="entry name" value="ARM"/>
    <property type="match status" value="3"/>
</dbReference>
<dbReference type="CDD" id="cd16664">
    <property type="entry name" value="RING-Ubox_PUB"/>
    <property type="match status" value="1"/>
</dbReference>
<dbReference type="GO" id="GO:0016567">
    <property type="term" value="P:protein ubiquitination"/>
    <property type="evidence" value="ECO:0007669"/>
    <property type="project" value="UniProtKB-UniPathway"/>
</dbReference>
<feature type="transmembrane region" description="Helical" evidence="8">
    <location>
        <begin position="775"/>
        <end position="796"/>
    </location>
</feature>
<comment type="pathway">
    <text evidence="2">Protein modification; protein ubiquitination.</text>
</comment>
<dbReference type="SMART" id="SM00504">
    <property type="entry name" value="Ubox"/>
    <property type="match status" value="1"/>
</dbReference>
<organism evidence="10 11">
    <name type="scientific">Arachis hypogaea</name>
    <name type="common">Peanut</name>
    <dbReference type="NCBI Taxonomy" id="3818"/>
    <lineage>
        <taxon>Eukaryota</taxon>
        <taxon>Viridiplantae</taxon>
        <taxon>Streptophyta</taxon>
        <taxon>Embryophyta</taxon>
        <taxon>Tracheophyta</taxon>
        <taxon>Spermatophyta</taxon>
        <taxon>Magnoliopsida</taxon>
        <taxon>eudicotyledons</taxon>
        <taxon>Gunneridae</taxon>
        <taxon>Pentapetalae</taxon>
        <taxon>rosids</taxon>
        <taxon>fabids</taxon>
        <taxon>Fabales</taxon>
        <taxon>Fabaceae</taxon>
        <taxon>Papilionoideae</taxon>
        <taxon>50 kb inversion clade</taxon>
        <taxon>dalbergioids sensu lato</taxon>
        <taxon>Dalbergieae</taxon>
        <taxon>Pterocarpus clade</taxon>
        <taxon>Arachis</taxon>
    </lineage>
</organism>
<dbReference type="Pfam" id="PF25368">
    <property type="entry name" value="PUB10_N"/>
    <property type="match status" value="1"/>
</dbReference>
<dbReference type="GO" id="GO:0016020">
    <property type="term" value="C:membrane"/>
    <property type="evidence" value="ECO:0007669"/>
    <property type="project" value="InterPro"/>
</dbReference>
<dbReference type="Gene3D" id="1.20.1280.290">
    <property type="match status" value="2"/>
</dbReference>
<dbReference type="SUPFAM" id="SSF57850">
    <property type="entry name" value="RING/U-box"/>
    <property type="match status" value="1"/>
</dbReference>
<name>A0A445AUF8_ARAHY</name>
<evidence type="ECO:0000256" key="8">
    <source>
        <dbReference type="SAM" id="Phobius"/>
    </source>
</evidence>
<keyword evidence="8" id="KW-0472">Membrane</keyword>
<dbReference type="STRING" id="3818.A0A445AUF8"/>
<dbReference type="UniPathway" id="UPA00143"/>
<dbReference type="Gene3D" id="3.30.40.10">
    <property type="entry name" value="Zinc/RING finger domain, C3HC4 (zinc finger)"/>
    <property type="match status" value="1"/>
</dbReference>
<feature type="domain" description="U-box" evidence="9">
    <location>
        <begin position="285"/>
        <end position="359"/>
    </location>
</feature>
<comment type="caution">
    <text evidence="10">The sequence shown here is derived from an EMBL/GenBank/DDBJ whole genome shotgun (WGS) entry which is preliminary data.</text>
</comment>
<reference evidence="10 11" key="1">
    <citation type="submission" date="2019-01" db="EMBL/GenBank/DDBJ databases">
        <title>Sequencing of cultivated peanut Arachis hypogaea provides insights into genome evolution and oil improvement.</title>
        <authorList>
            <person name="Chen X."/>
        </authorList>
    </citation>
    <scope>NUCLEOTIDE SEQUENCE [LARGE SCALE GENOMIC DNA]</scope>
    <source>
        <strain evidence="11">cv. Fuhuasheng</strain>
        <tissue evidence="10">Leaves</tissue>
    </source>
</reference>
<dbReference type="InterPro" id="IPR013083">
    <property type="entry name" value="Znf_RING/FYVE/PHD"/>
</dbReference>
<protein>
    <recommendedName>
        <fullName evidence="3">RING-type E3 ubiquitin transferase</fullName>
        <ecNumber evidence="3">2.3.2.27</ecNumber>
    </recommendedName>
</protein>
<dbReference type="InterPro" id="IPR016024">
    <property type="entry name" value="ARM-type_fold"/>
</dbReference>
<evidence type="ECO:0000256" key="4">
    <source>
        <dbReference type="ARBA" id="ARBA00022679"/>
    </source>
</evidence>
<evidence type="ECO:0000256" key="1">
    <source>
        <dbReference type="ARBA" id="ARBA00000900"/>
    </source>
</evidence>
<dbReference type="FunFam" id="3.30.40.10:FF:000455">
    <property type="entry name" value="RING-type E3 ubiquitin transferase"/>
    <property type="match status" value="1"/>
</dbReference>
<dbReference type="InterPro" id="IPR058678">
    <property type="entry name" value="ARM_PUB"/>
</dbReference>
<keyword evidence="11" id="KW-1185">Reference proteome</keyword>
<dbReference type="PROSITE" id="PS50176">
    <property type="entry name" value="ARM_REPEAT"/>
    <property type="match status" value="2"/>
</dbReference>
<feature type="transmembrane region" description="Helical" evidence="8">
    <location>
        <begin position="738"/>
        <end position="763"/>
    </location>
</feature>
<dbReference type="InterPro" id="IPR003613">
    <property type="entry name" value="Ubox_domain"/>
</dbReference>